<dbReference type="AlphaFoldDB" id="A0A8H3FUY3"/>
<keyword evidence="2" id="KW-1185">Reference proteome</keyword>
<evidence type="ECO:0000313" key="2">
    <source>
        <dbReference type="Proteomes" id="UP000664203"/>
    </source>
</evidence>
<proteinExistence type="predicted"/>
<feature type="non-terminal residue" evidence="1">
    <location>
        <position position="357"/>
    </location>
</feature>
<dbReference type="EMBL" id="CAJPDR010000305">
    <property type="protein sequence ID" value="CAF9931368.1"/>
    <property type="molecule type" value="Genomic_DNA"/>
</dbReference>
<evidence type="ECO:0000313" key="1">
    <source>
        <dbReference type="EMBL" id="CAF9931368.1"/>
    </source>
</evidence>
<accession>A0A8H3FUY3</accession>
<sequence length="357" mass="39417">MNQDRDEDLMEMMHVWLPDSYSAGGNNLFDEIQRLPREVASIDTTLLRLANTRGSFSGLGGEEGRQESKQTRDVNLYPISAPDNLLGPIHNILFDEFGEVTVSIPSQANAGEPQEMQNVLHELAQGYEYLNADLFSNKSFKANPSSGCSAGTMIHGDDARNAVLQAKQFDVLFGAAERSTPQTIDPDFIDWTSSWCQLPQYWKVPETFSPNAPADSIPAFVYQSSASHVQWSPRAVRAAKSEPMYLKPPYPPSQLQQNISFDNGDARTPSISPANFVSMDYAESSRTTSVAPPTVMSIPPYISHLSTTTAPAPLIGDSLMCPFPGCHHAPFTGESKKTSLSRHMRDHREKFQCRVGD</sequence>
<dbReference type="OrthoDB" id="10307352at2759"/>
<gene>
    <name evidence="1" type="ORF">ALECFALPRED_004994</name>
</gene>
<dbReference type="Proteomes" id="UP000664203">
    <property type="component" value="Unassembled WGS sequence"/>
</dbReference>
<comment type="caution">
    <text evidence="1">The sequence shown here is derived from an EMBL/GenBank/DDBJ whole genome shotgun (WGS) entry which is preliminary data.</text>
</comment>
<name>A0A8H3FUY3_9LECA</name>
<reference evidence="1" key="1">
    <citation type="submission" date="2021-03" db="EMBL/GenBank/DDBJ databases">
        <authorList>
            <person name="Tagirdzhanova G."/>
        </authorList>
    </citation>
    <scope>NUCLEOTIDE SEQUENCE</scope>
</reference>
<organism evidence="1 2">
    <name type="scientific">Alectoria fallacina</name>
    <dbReference type="NCBI Taxonomy" id="1903189"/>
    <lineage>
        <taxon>Eukaryota</taxon>
        <taxon>Fungi</taxon>
        <taxon>Dikarya</taxon>
        <taxon>Ascomycota</taxon>
        <taxon>Pezizomycotina</taxon>
        <taxon>Lecanoromycetes</taxon>
        <taxon>OSLEUM clade</taxon>
        <taxon>Lecanoromycetidae</taxon>
        <taxon>Lecanorales</taxon>
        <taxon>Lecanorineae</taxon>
        <taxon>Parmeliaceae</taxon>
        <taxon>Alectoria</taxon>
    </lineage>
</organism>
<protein>
    <submittedName>
        <fullName evidence="1">Uncharacterized protein</fullName>
    </submittedName>
</protein>